<keyword evidence="5" id="KW-1185">Reference proteome</keyword>
<dbReference type="SUPFAM" id="SSF49879">
    <property type="entry name" value="SMAD/FHA domain"/>
    <property type="match status" value="1"/>
</dbReference>
<feature type="compositionally biased region" description="Polar residues" evidence="2">
    <location>
        <begin position="297"/>
        <end position="308"/>
    </location>
</feature>
<evidence type="ECO:0000259" key="3">
    <source>
        <dbReference type="PROSITE" id="PS50003"/>
    </source>
</evidence>
<dbReference type="InterPro" id="IPR011993">
    <property type="entry name" value="PH-like_dom_sf"/>
</dbReference>
<dbReference type="Pfam" id="PF00169">
    <property type="entry name" value="PH"/>
    <property type="match status" value="1"/>
</dbReference>
<reference evidence="4 5" key="1">
    <citation type="journal article" date="2015" name="Nat. Commun.">
        <title>Lucilia cuprina genome unlocks parasitic fly biology to underpin future interventions.</title>
        <authorList>
            <person name="Anstead C.A."/>
            <person name="Korhonen P.K."/>
            <person name="Young N.D."/>
            <person name="Hall R.S."/>
            <person name="Jex A.R."/>
            <person name="Murali S.C."/>
            <person name="Hughes D.S."/>
            <person name="Lee S.F."/>
            <person name="Perry T."/>
            <person name="Stroehlein A.J."/>
            <person name="Ansell B.R."/>
            <person name="Breugelmans B."/>
            <person name="Hofmann A."/>
            <person name="Qu J."/>
            <person name="Dugan S."/>
            <person name="Lee S.L."/>
            <person name="Chao H."/>
            <person name="Dinh H."/>
            <person name="Han Y."/>
            <person name="Doddapaneni H.V."/>
            <person name="Worley K.C."/>
            <person name="Muzny D.M."/>
            <person name="Ioannidis P."/>
            <person name="Waterhouse R.M."/>
            <person name="Zdobnov E.M."/>
            <person name="James P.J."/>
            <person name="Bagnall N.H."/>
            <person name="Kotze A.C."/>
            <person name="Gibbs R.A."/>
            <person name="Richards S."/>
            <person name="Batterham P."/>
            <person name="Gasser R.B."/>
        </authorList>
    </citation>
    <scope>NUCLEOTIDE SEQUENCE [LARGE SCALE GENOMIC DNA]</scope>
    <source>
        <strain evidence="4 5">LS</strain>
        <tissue evidence="4">Full body</tissue>
    </source>
</reference>
<feature type="region of interest" description="Disordered" evidence="2">
    <location>
        <begin position="436"/>
        <end position="459"/>
    </location>
</feature>
<feature type="compositionally biased region" description="Low complexity" evidence="2">
    <location>
        <begin position="333"/>
        <end position="344"/>
    </location>
</feature>
<dbReference type="InterPro" id="IPR008984">
    <property type="entry name" value="SMAD_FHA_dom_sf"/>
</dbReference>
<dbReference type="PANTHER" id="PTHR12156">
    <property type="entry name" value="PLECKSTRIN HOMOLOGY-LIKE DOMAIN, FAMILY B, MEMBER 3"/>
    <property type="match status" value="1"/>
</dbReference>
<dbReference type="Gene3D" id="2.60.200.20">
    <property type="match status" value="1"/>
</dbReference>
<proteinExistence type="predicted"/>
<dbReference type="EMBL" id="JRES01001343">
    <property type="protein sequence ID" value="KNC23537.1"/>
    <property type="molecule type" value="Genomic_DNA"/>
</dbReference>
<feature type="coiled-coil region" evidence="1">
    <location>
        <begin position="513"/>
        <end position="737"/>
    </location>
</feature>
<evidence type="ECO:0000313" key="5">
    <source>
        <dbReference type="Proteomes" id="UP000037069"/>
    </source>
</evidence>
<evidence type="ECO:0000256" key="1">
    <source>
        <dbReference type="SAM" id="Coils"/>
    </source>
</evidence>
<organism evidence="4 5">
    <name type="scientific">Lucilia cuprina</name>
    <name type="common">Green bottle fly</name>
    <name type="synonym">Australian sheep blowfly</name>
    <dbReference type="NCBI Taxonomy" id="7375"/>
    <lineage>
        <taxon>Eukaryota</taxon>
        <taxon>Metazoa</taxon>
        <taxon>Ecdysozoa</taxon>
        <taxon>Arthropoda</taxon>
        <taxon>Hexapoda</taxon>
        <taxon>Insecta</taxon>
        <taxon>Pterygota</taxon>
        <taxon>Neoptera</taxon>
        <taxon>Endopterygota</taxon>
        <taxon>Diptera</taxon>
        <taxon>Brachycera</taxon>
        <taxon>Muscomorpha</taxon>
        <taxon>Oestroidea</taxon>
        <taxon>Calliphoridae</taxon>
        <taxon>Luciliinae</taxon>
        <taxon>Lucilia</taxon>
    </lineage>
</organism>
<gene>
    <name evidence="4" type="ORF">FF38_14436</name>
</gene>
<dbReference type="InterPro" id="IPR000253">
    <property type="entry name" value="FHA_dom"/>
</dbReference>
<feature type="region of interest" description="Disordered" evidence="2">
    <location>
        <begin position="954"/>
        <end position="981"/>
    </location>
</feature>
<dbReference type="Gene3D" id="2.30.29.30">
    <property type="entry name" value="Pleckstrin-homology domain (PH domain)/Phosphotyrosine-binding domain (PTB)"/>
    <property type="match status" value="1"/>
</dbReference>
<dbReference type="PANTHER" id="PTHR12156:SF5">
    <property type="entry name" value="FI18040P1"/>
    <property type="match status" value="1"/>
</dbReference>
<dbReference type="AlphaFoldDB" id="A0A0L0BU10"/>
<feature type="compositionally biased region" description="Polar residues" evidence="2">
    <location>
        <begin position="901"/>
        <end position="939"/>
    </location>
</feature>
<evidence type="ECO:0000256" key="2">
    <source>
        <dbReference type="SAM" id="MobiDB-lite"/>
    </source>
</evidence>
<feature type="region of interest" description="Disordered" evidence="2">
    <location>
        <begin position="865"/>
        <end position="941"/>
    </location>
</feature>
<dbReference type="Proteomes" id="UP000037069">
    <property type="component" value="Unassembled WGS sequence"/>
</dbReference>
<evidence type="ECO:0000313" key="4">
    <source>
        <dbReference type="EMBL" id="KNC23537.1"/>
    </source>
</evidence>
<comment type="caution">
    <text evidence="4">The sequence shown here is derived from an EMBL/GenBank/DDBJ whole genome shotgun (WGS) entry which is preliminary data.</text>
</comment>
<accession>A0A0L0BU10</accession>
<dbReference type="OrthoDB" id="6020705at2759"/>
<dbReference type="SUPFAM" id="SSF50729">
    <property type="entry name" value="PH domain-like"/>
    <property type="match status" value="1"/>
</dbReference>
<keyword evidence="1" id="KW-0175">Coiled coil</keyword>
<feature type="compositionally biased region" description="Low complexity" evidence="2">
    <location>
        <begin position="285"/>
        <end position="296"/>
    </location>
</feature>
<dbReference type="Pfam" id="PF00498">
    <property type="entry name" value="FHA"/>
    <property type="match status" value="1"/>
</dbReference>
<dbReference type="OMA" id="ICAEYER"/>
<feature type="domain" description="PH" evidence="3">
    <location>
        <begin position="1017"/>
        <end position="1119"/>
    </location>
</feature>
<dbReference type="SMART" id="SM00233">
    <property type="entry name" value="PH"/>
    <property type="match status" value="1"/>
</dbReference>
<sequence length="1124" mass="127127">MSLSKKDPSLRVAANDPHLVSLGGGRLSTAVTIHNIPVGDCTIGSSPQCSVSLSGSGVRPIHCTIYRSEENQVTLVPERNARILIDNQIVKNEIDLRQGAMITIGDSYYLRYNNPAEALQMRSAMGDISENDYSPDLDYFYESNVNPVPKCRQSDKSTYSDYDNLKISDTSVDILGWQCPKVFTADLVTVNMPAKDVLGQKYASFAKNLAENHRKDKNVNVLNASDHIYSNITLNNSLSKSKELLSKTNSTSTPMKSNDLQLNDRDPLEDMLKICAEYSDKQDRSYTGGSSSSTSSPIVQNRIKTNGSLPRDKKSPFYQELQNTFQGSSSNLSQSPKSFQKSSSGYENVQLLQQNRVEIVSNKKSSGYENVKFVPQSPRTKIRTNCMSPKKESNLNNSIFSQETTSSGKPTTNYEDLIKSFEEKFQKEINAIEESSRSVLDSKKSLSNNSSPAVSKRTNKNINNLTIDIKSFVSPYNSPTPLKKPTPAPRKINKTKVQGTGSLSNLLANQFPHEQLHKEREDLLQRIQCLKSELSSLQKQDNETLIEMDMENALVMAELQSLTVNKQKLQDEYQALQQKIHRLEAQRNATRVMEENQQSKLKHNIEMKQDQVEKLKELLKQKPDNLCLKEELSNVRESLENDKKSFEDLEFQYLEGESEWQAYREDLNAEEQTITKKIEECQLSIENLQKQELICSTTTNAKQRRLSNHLISLIKDLQQCEEQFKNLEKKLSLKISSNSSLSEQEDDQKPSNSLGSQGQITQSLFGSTEMLCPKVHTEDLMSKSVNENMFYNNKIELPKSGLTANKFKGSKDSLDSKDVNCKVNVTLKEIERERQLLTTQKGLRDLDYERRKIEELLKKLNSETKQQNITTSKSDGKKGENKTSIVHYQKQSSQKDDSLSPAYTSTPPLSAGSSDPSNKLSPNIVHKSSNELSISSPDSPRSFYIDDKRSSSVLSNELSSQGDSSSISCERKKSHQQRQQRPLTRYLPIFAEDLDLKRHIESAGHPISLCPHVFLDAYTCRGYLHKLGSTFHTWSKRWFVLDRQRSALIYYADKSERKPRGGAYFSSIDEVYMDHLNVSKSSRPHSTFIVKTKKRSYYLQAASDTAARIWIDVIITGAQGNIDY</sequence>
<dbReference type="PROSITE" id="PS50003">
    <property type="entry name" value="PH_DOMAIN"/>
    <property type="match status" value="1"/>
</dbReference>
<protein>
    <recommendedName>
        <fullName evidence="3">PH domain-containing protein</fullName>
    </recommendedName>
</protein>
<feature type="region of interest" description="Disordered" evidence="2">
    <location>
        <begin position="325"/>
        <end position="344"/>
    </location>
</feature>
<feature type="region of interest" description="Disordered" evidence="2">
    <location>
        <begin position="738"/>
        <end position="759"/>
    </location>
</feature>
<feature type="compositionally biased region" description="Polar residues" evidence="2">
    <location>
        <begin position="750"/>
        <end position="759"/>
    </location>
</feature>
<dbReference type="InterPro" id="IPR052212">
    <property type="entry name" value="PH-like_domain"/>
</dbReference>
<feature type="region of interest" description="Disordered" evidence="2">
    <location>
        <begin position="282"/>
        <end position="314"/>
    </location>
</feature>
<name>A0A0L0BU10_LUCCU</name>
<dbReference type="InterPro" id="IPR001849">
    <property type="entry name" value="PH_domain"/>
</dbReference>
<feature type="region of interest" description="Disordered" evidence="2">
    <location>
        <begin position="245"/>
        <end position="264"/>
    </location>
</feature>